<evidence type="ECO:0008006" key="6">
    <source>
        <dbReference type="Google" id="ProtNLM"/>
    </source>
</evidence>
<dbReference type="InterPro" id="IPR004474">
    <property type="entry name" value="LytR_CpsA_psr"/>
</dbReference>
<evidence type="ECO:0000259" key="3">
    <source>
        <dbReference type="Pfam" id="PF13399"/>
    </source>
</evidence>
<sequence length="463" mass="50318">MDDLPKVNLLDPREVPPEVRTRRRKRRWAALSVISGLALWQGISGGLGSVAPNETVDAFSPLALISRVGQIMVKAEKSLVGEGDDRVNILLLGMGGPGHNGPYLTDTIILSSIKPSTNRAALLSIPRDLLVDIPGYGWRKINNANAFAEADKPGSGGDAARRAVEGAFGVPVPYFVRVDFAGFRKLIDDLGGVSINVERSFSDSYFPTNDDLTQTVRFDAGLQTMDGQRALIYARSRHGSNGEGSDFARARRQQKVLLALRDKMLSAGTLTNPRKIKSIIDALSKHVATNIDFREIIRLVDLARELDSDKIVHRVLDDAPGGPLVAANYDGAFVLQPSDGTGEILKSIARSILDTRAIAGQEETPRLEIQNGTSIEGLAYRTSLTLRERGYQIVAYGNAARRDYQRSVVYDLTSGAKKKELKILADLLDAEAAATIPDWLSVSNSVRPDFLIILGKSQDSSSE</sequence>
<name>A0A1F7UQ64_9BACT</name>
<reference evidence="4 5" key="1">
    <citation type="journal article" date="2016" name="Nat. Commun.">
        <title>Thousands of microbial genomes shed light on interconnected biogeochemical processes in an aquifer system.</title>
        <authorList>
            <person name="Anantharaman K."/>
            <person name="Brown C.T."/>
            <person name="Hug L.A."/>
            <person name="Sharon I."/>
            <person name="Castelle C.J."/>
            <person name="Probst A.J."/>
            <person name="Thomas B.C."/>
            <person name="Singh A."/>
            <person name="Wilkins M.J."/>
            <person name="Karaoz U."/>
            <person name="Brodie E.L."/>
            <person name="Williams K.H."/>
            <person name="Hubbard S.S."/>
            <person name="Banfield J.F."/>
        </authorList>
    </citation>
    <scope>NUCLEOTIDE SEQUENCE [LARGE SCALE GENOMIC DNA]</scope>
</reference>
<evidence type="ECO:0000259" key="2">
    <source>
        <dbReference type="Pfam" id="PF03816"/>
    </source>
</evidence>
<dbReference type="EMBL" id="MGEG01000004">
    <property type="protein sequence ID" value="OGL79827.1"/>
    <property type="molecule type" value="Genomic_DNA"/>
</dbReference>
<dbReference type="InterPro" id="IPR050922">
    <property type="entry name" value="LytR/CpsA/Psr_CW_biosynth"/>
</dbReference>
<evidence type="ECO:0000313" key="4">
    <source>
        <dbReference type="EMBL" id="OGL79827.1"/>
    </source>
</evidence>
<dbReference type="Proteomes" id="UP000176598">
    <property type="component" value="Unassembled WGS sequence"/>
</dbReference>
<dbReference type="Gene3D" id="3.40.630.190">
    <property type="entry name" value="LCP protein"/>
    <property type="match status" value="1"/>
</dbReference>
<protein>
    <recommendedName>
        <fullName evidence="6">Cell envelope-related transcriptional attenuator domain-containing protein</fullName>
    </recommendedName>
</protein>
<feature type="domain" description="Cell envelope-related transcriptional attenuator" evidence="2">
    <location>
        <begin position="105"/>
        <end position="265"/>
    </location>
</feature>
<dbReference type="NCBIfam" id="TIGR00350">
    <property type="entry name" value="lytR_cpsA_psr"/>
    <property type="match status" value="1"/>
</dbReference>
<feature type="domain" description="LytR/CpsA/Psr regulator C-terminal" evidence="3">
    <location>
        <begin position="366"/>
        <end position="431"/>
    </location>
</feature>
<dbReference type="Gene3D" id="3.30.70.2390">
    <property type="match status" value="1"/>
</dbReference>
<comment type="similarity">
    <text evidence="1">Belongs to the LytR/CpsA/Psr (LCP) family.</text>
</comment>
<proteinExistence type="inferred from homology"/>
<gene>
    <name evidence="4" type="ORF">A3F28_02355</name>
</gene>
<dbReference type="Pfam" id="PF13399">
    <property type="entry name" value="LytR_C"/>
    <property type="match status" value="1"/>
</dbReference>
<evidence type="ECO:0000313" key="5">
    <source>
        <dbReference type="Proteomes" id="UP000176598"/>
    </source>
</evidence>
<organism evidence="4 5">
    <name type="scientific">Candidatus Uhrbacteria bacterium RIFCSPHIGHO2_12_FULL_57_11</name>
    <dbReference type="NCBI Taxonomy" id="1802398"/>
    <lineage>
        <taxon>Bacteria</taxon>
        <taxon>Candidatus Uhriibacteriota</taxon>
    </lineage>
</organism>
<evidence type="ECO:0000256" key="1">
    <source>
        <dbReference type="ARBA" id="ARBA00006068"/>
    </source>
</evidence>
<dbReference type="PANTHER" id="PTHR33392:SF6">
    <property type="entry name" value="POLYISOPRENYL-TEICHOIC ACID--PEPTIDOGLYCAN TEICHOIC ACID TRANSFERASE TAGU"/>
    <property type="match status" value="1"/>
</dbReference>
<dbReference type="PANTHER" id="PTHR33392">
    <property type="entry name" value="POLYISOPRENYL-TEICHOIC ACID--PEPTIDOGLYCAN TEICHOIC ACID TRANSFERASE TAGU"/>
    <property type="match status" value="1"/>
</dbReference>
<accession>A0A1F7UQ64</accession>
<dbReference type="AlphaFoldDB" id="A0A1F7UQ64"/>
<comment type="caution">
    <text evidence="4">The sequence shown here is derived from an EMBL/GenBank/DDBJ whole genome shotgun (WGS) entry which is preliminary data.</text>
</comment>
<dbReference type="InterPro" id="IPR027381">
    <property type="entry name" value="LytR/CpsA/Psr_C"/>
</dbReference>
<dbReference type="Pfam" id="PF03816">
    <property type="entry name" value="LytR_cpsA_psr"/>
    <property type="match status" value="1"/>
</dbReference>